<name>A0A7C3UW49_UNCW3</name>
<dbReference type="InterPro" id="IPR026444">
    <property type="entry name" value="Secre_tail"/>
</dbReference>
<accession>A0A7C3UW49</accession>
<gene>
    <name evidence="2" type="ORF">ENX07_02460</name>
</gene>
<dbReference type="AlphaFoldDB" id="A0A7C3UW49"/>
<dbReference type="Pfam" id="PF18962">
    <property type="entry name" value="Por_Secre_tail"/>
    <property type="match status" value="1"/>
</dbReference>
<protein>
    <submittedName>
        <fullName evidence="2">T9SS type A sorting domain-containing protein</fullName>
    </submittedName>
</protein>
<evidence type="ECO:0000313" key="2">
    <source>
        <dbReference type="EMBL" id="HGE98921.1"/>
    </source>
</evidence>
<dbReference type="EMBL" id="DTMQ01000015">
    <property type="protein sequence ID" value="HGE98921.1"/>
    <property type="molecule type" value="Genomic_DNA"/>
</dbReference>
<comment type="caution">
    <text evidence="2">The sequence shown here is derived from an EMBL/GenBank/DDBJ whole genome shotgun (WGS) entry which is preliminary data.</text>
</comment>
<dbReference type="NCBIfam" id="TIGR04183">
    <property type="entry name" value="Por_Secre_tail"/>
    <property type="match status" value="1"/>
</dbReference>
<feature type="domain" description="Secretion system C-terminal sorting" evidence="1">
    <location>
        <begin position="499"/>
        <end position="574"/>
    </location>
</feature>
<evidence type="ECO:0000259" key="1">
    <source>
        <dbReference type="Pfam" id="PF18962"/>
    </source>
</evidence>
<sequence>MSRYFTLFIILFLGFSGLAKGEEIKWLQYPSDGIAIENPFPLPRLTEFPPAEPGDSPDADTLFYDDRSAANAWVWYRQGNGWGVKFIPPADNVTLSGALLYLWDASWPVPGGNRYLIKVFDDDGPNGAPQTQLFASDTLTGTRGAWNYATINIPVSGPFYIFYVQADSYPNCPGFGIDRYDNAPDGVEWEVVSGNFSPDKRAGEWLLRAVIDWTPQAKNLASTFFGNLPLDTIPRITLTIRTNVRNMGLDTVPRGVPVKMKITGPLGYTYQDLNETTSVALARRASQQITFSPGWRIPDTAGKYTITIWHEYGLDQYRKDDTIKKTIGVARWLTYANWNNPYWLTWAGPERAVKFTPSDFGQAYPFRIQRLRHQFYYHSQYPWPDSAFQFKIYASDGQTLLYESDTIKAVSYPLVIEHDVTNPPVINSGDFWVSVAPRSTSGHPSTLADNVTTRQKSYYGVPGYWYNWGQGEFFTAVAVGGVTGIEDIPEKPIFEVETYPNPGTVVKIRWQVRNETPVRISLYDVTGREVKRIYESSDRRANSGILEITRDVLPSGIYIFQLKTPNETYNRKVILY</sequence>
<organism evidence="2">
    <name type="scientific">candidate division WOR-3 bacterium</name>
    <dbReference type="NCBI Taxonomy" id="2052148"/>
    <lineage>
        <taxon>Bacteria</taxon>
        <taxon>Bacteria division WOR-3</taxon>
    </lineage>
</organism>
<reference evidence="2" key="1">
    <citation type="journal article" date="2020" name="mSystems">
        <title>Genome- and Community-Level Interaction Insights into Carbon Utilization and Element Cycling Functions of Hydrothermarchaeota in Hydrothermal Sediment.</title>
        <authorList>
            <person name="Zhou Z."/>
            <person name="Liu Y."/>
            <person name="Xu W."/>
            <person name="Pan J."/>
            <person name="Luo Z.H."/>
            <person name="Li M."/>
        </authorList>
    </citation>
    <scope>NUCLEOTIDE SEQUENCE [LARGE SCALE GENOMIC DNA]</scope>
    <source>
        <strain evidence="2">SpSt-906</strain>
    </source>
</reference>
<proteinExistence type="predicted"/>